<feature type="domain" description="Flavoprotein" evidence="1">
    <location>
        <begin position="6"/>
        <end position="118"/>
    </location>
</feature>
<dbReference type="RefSeq" id="WP_221376397.1">
    <property type="nucleotide sequence ID" value="NZ_JAMQOL010000031.1"/>
</dbReference>
<protein>
    <submittedName>
        <fullName evidence="2">Flavoprotein</fullName>
    </submittedName>
</protein>
<dbReference type="EMBL" id="JAMQOL010000031">
    <property type="protein sequence ID" value="MCM4080429.1"/>
    <property type="molecule type" value="Genomic_DNA"/>
</dbReference>
<dbReference type="PANTHER" id="PTHR14359:SF6">
    <property type="entry name" value="PHOSPHOPANTOTHENOYLCYSTEINE DECARBOXYLASE"/>
    <property type="match status" value="1"/>
</dbReference>
<dbReference type="InterPro" id="IPR003382">
    <property type="entry name" value="Flavoprotein"/>
</dbReference>
<dbReference type="Gene3D" id="3.40.50.1950">
    <property type="entry name" value="Flavin prenyltransferase-like"/>
    <property type="match status" value="1"/>
</dbReference>
<evidence type="ECO:0000313" key="3">
    <source>
        <dbReference type="Proteomes" id="UP001523216"/>
    </source>
</evidence>
<sequence>MGDLRVVVCGGSAAGGVLDLIAEACRRGWTVDVTATKNALEFMDPSEVARVSGRPIRTTYKFAADGTRISPPADAMIVAPATFNTINKLANGIADTYPLSSMADVIGRGVPTVVVPAVNEPLAARRPFRRSLDELRAEGVRVLFGPVDGWVPGSDAPFPWIKALDLAEDVFGLTRMDSRASMGA</sequence>
<dbReference type="Pfam" id="PF02441">
    <property type="entry name" value="Flavoprotein"/>
    <property type="match status" value="1"/>
</dbReference>
<evidence type="ECO:0000259" key="1">
    <source>
        <dbReference type="Pfam" id="PF02441"/>
    </source>
</evidence>
<evidence type="ECO:0000313" key="2">
    <source>
        <dbReference type="EMBL" id="MCM4080429.1"/>
    </source>
</evidence>
<name>A0ABT0Y304_9ACTN</name>
<reference evidence="2 3" key="1">
    <citation type="submission" date="2022-06" db="EMBL/GenBank/DDBJ databases">
        <title>Actinoplanes abujensis sp. nov., isolated from Nigerian arid soil.</title>
        <authorList>
            <person name="Ding P."/>
        </authorList>
    </citation>
    <scope>NUCLEOTIDE SEQUENCE [LARGE SCALE GENOMIC DNA]</scope>
    <source>
        <strain evidence="3">TRM88002</strain>
    </source>
</reference>
<accession>A0ABT0Y304</accession>
<gene>
    <name evidence="2" type="ORF">LXN57_22875</name>
</gene>
<dbReference type="Proteomes" id="UP001523216">
    <property type="component" value="Unassembled WGS sequence"/>
</dbReference>
<comment type="caution">
    <text evidence="2">The sequence shown here is derived from an EMBL/GenBank/DDBJ whole genome shotgun (WGS) entry which is preliminary data.</text>
</comment>
<dbReference type="PANTHER" id="PTHR14359">
    <property type="entry name" value="HOMO-OLIGOMERIC FLAVIN CONTAINING CYS DECARBOXYLASE FAMILY"/>
    <property type="match status" value="1"/>
</dbReference>
<organism evidence="2 3">
    <name type="scientific">Paractinoplanes hotanensis</name>
    <dbReference type="NCBI Taxonomy" id="2906497"/>
    <lineage>
        <taxon>Bacteria</taxon>
        <taxon>Bacillati</taxon>
        <taxon>Actinomycetota</taxon>
        <taxon>Actinomycetes</taxon>
        <taxon>Micromonosporales</taxon>
        <taxon>Micromonosporaceae</taxon>
        <taxon>Paractinoplanes</taxon>
    </lineage>
</organism>
<proteinExistence type="predicted"/>
<dbReference type="SUPFAM" id="SSF52507">
    <property type="entry name" value="Homo-oligomeric flavin-containing Cys decarboxylases, HFCD"/>
    <property type="match status" value="1"/>
</dbReference>
<dbReference type="InterPro" id="IPR036551">
    <property type="entry name" value="Flavin_trans-like"/>
</dbReference>
<keyword evidence="3" id="KW-1185">Reference proteome</keyword>